<protein>
    <submittedName>
        <fullName evidence="3">Aspartyl protease family protein</fullName>
    </submittedName>
</protein>
<dbReference type="InterPro" id="IPR033121">
    <property type="entry name" value="PEPTIDASE_A1"/>
</dbReference>
<dbReference type="SUPFAM" id="SSF50630">
    <property type="entry name" value="Acid proteases"/>
    <property type="match status" value="1"/>
</dbReference>
<organism evidence="3 4">
    <name type="scientific">Phaseolus angularis</name>
    <name type="common">Azuki bean</name>
    <name type="synonym">Vigna angularis</name>
    <dbReference type="NCBI Taxonomy" id="3914"/>
    <lineage>
        <taxon>Eukaryota</taxon>
        <taxon>Viridiplantae</taxon>
        <taxon>Streptophyta</taxon>
        <taxon>Embryophyta</taxon>
        <taxon>Tracheophyta</taxon>
        <taxon>Spermatophyta</taxon>
        <taxon>Magnoliopsida</taxon>
        <taxon>eudicotyledons</taxon>
        <taxon>Gunneridae</taxon>
        <taxon>Pentapetalae</taxon>
        <taxon>rosids</taxon>
        <taxon>fabids</taxon>
        <taxon>Fabales</taxon>
        <taxon>Fabaceae</taxon>
        <taxon>Papilionoideae</taxon>
        <taxon>50 kb inversion clade</taxon>
        <taxon>NPAAA clade</taxon>
        <taxon>indigoferoid/millettioid clade</taxon>
        <taxon>Phaseoleae</taxon>
        <taxon>Vigna</taxon>
    </lineage>
</organism>
<accession>A0A8T0KV89</accession>
<dbReference type="AlphaFoldDB" id="A0A8T0KV89"/>
<dbReference type="Gene3D" id="2.40.70.10">
    <property type="entry name" value="Acid Proteases"/>
    <property type="match status" value="1"/>
</dbReference>
<proteinExistence type="predicted"/>
<keyword evidence="1" id="KW-0812">Transmembrane</keyword>
<sequence>MPNPRLHQAMRDLSGEGVLLVPRPRLHVHHTPPPLRTRQKVVPRRYQNPPPPDKGTVEYYTELADHDRFLRGRKLSQIDASLAFSDGNSTFRISSLGLYLFFSLILLLTSGVKFMVALDTGSDLFWVPCDCTRCVATDSPTFASFGVDEMGIVTLNLSSERERESGGSGSVILLEV</sequence>
<name>A0A8T0KV89_PHAAN</name>
<dbReference type="PROSITE" id="PS51767">
    <property type="entry name" value="PEPTIDASE_A1"/>
    <property type="match status" value="1"/>
</dbReference>
<keyword evidence="3" id="KW-0378">Hydrolase</keyword>
<dbReference type="GO" id="GO:0006508">
    <property type="term" value="P:proteolysis"/>
    <property type="evidence" value="ECO:0007669"/>
    <property type="project" value="UniProtKB-KW"/>
</dbReference>
<dbReference type="Proteomes" id="UP000743370">
    <property type="component" value="Unassembled WGS sequence"/>
</dbReference>
<gene>
    <name evidence="3" type="ORF">HKW66_Vig0248230</name>
</gene>
<keyword evidence="3" id="KW-0645">Protease</keyword>
<keyword evidence="1" id="KW-1133">Transmembrane helix</keyword>
<dbReference type="GO" id="GO:0008233">
    <property type="term" value="F:peptidase activity"/>
    <property type="evidence" value="ECO:0007669"/>
    <property type="project" value="UniProtKB-KW"/>
</dbReference>
<dbReference type="InterPro" id="IPR021109">
    <property type="entry name" value="Peptidase_aspartic_dom_sf"/>
</dbReference>
<dbReference type="EMBL" id="JABFOF010000003">
    <property type="protein sequence ID" value="KAG2402908.1"/>
    <property type="molecule type" value="Genomic_DNA"/>
</dbReference>
<feature type="transmembrane region" description="Helical" evidence="1">
    <location>
        <begin position="98"/>
        <end position="118"/>
    </location>
</feature>
<evidence type="ECO:0000313" key="4">
    <source>
        <dbReference type="Proteomes" id="UP000743370"/>
    </source>
</evidence>
<feature type="domain" description="Peptidase A1" evidence="2">
    <location>
        <begin position="101"/>
        <end position="176"/>
    </location>
</feature>
<keyword evidence="1" id="KW-0472">Membrane</keyword>
<evidence type="ECO:0000313" key="3">
    <source>
        <dbReference type="EMBL" id="KAG2402908.1"/>
    </source>
</evidence>
<evidence type="ECO:0000256" key="1">
    <source>
        <dbReference type="SAM" id="Phobius"/>
    </source>
</evidence>
<reference evidence="3 4" key="1">
    <citation type="submission" date="2020-05" db="EMBL/GenBank/DDBJ databases">
        <title>Vigna angularis (adzuki bean) Var. LongXiaoDou No. 4 denovo assembly.</title>
        <authorList>
            <person name="Xiang H."/>
        </authorList>
    </citation>
    <scope>NUCLEOTIDE SEQUENCE [LARGE SCALE GENOMIC DNA]</scope>
    <source>
        <tissue evidence="3">Leaf</tissue>
    </source>
</reference>
<evidence type="ECO:0000259" key="2">
    <source>
        <dbReference type="PROSITE" id="PS51767"/>
    </source>
</evidence>
<comment type="caution">
    <text evidence="3">The sequence shown here is derived from an EMBL/GenBank/DDBJ whole genome shotgun (WGS) entry which is preliminary data.</text>
</comment>